<dbReference type="RefSeq" id="WP_130453613.1">
    <property type="nucleotide sequence ID" value="NZ_QYAG01000001.1"/>
</dbReference>
<dbReference type="OrthoDB" id="3403621at2"/>
<dbReference type="Proteomes" id="UP000291832">
    <property type="component" value="Unassembled WGS sequence"/>
</dbReference>
<comment type="caution">
    <text evidence="2">The sequence shown here is derived from an EMBL/GenBank/DDBJ whole genome shotgun (WGS) entry which is preliminary data.</text>
</comment>
<evidence type="ECO:0000313" key="3">
    <source>
        <dbReference type="Proteomes" id="UP000291832"/>
    </source>
</evidence>
<sequence length="347" mass="38737">MITRTSTVRFWAPAAIAVAALTLTGCSGGDGGTGTPSLEDGPLSKYMTALWDGQEMTQEQFDKQNLETEEFVAACMAKEGFEYTPNTQNAGQVYNTEDMDGPEMGTEEFAKEYGYGIVNSPWIEQGMGGTEEEYVDPNQDYVNSLSESEQTAYYETLSGPSLSEEEWAEIEASEGGYSPDLSEQGCYGAAQLAQQEKSGNDMEMYEDPEFTDLFDSMNDVWTELYDEENPNPEMTKIDQSWAACMEESGYPDFTSPMAAQNVMYDEYNALGMPDGDEGEYREPSKEDSDAFAKREIEVATADFACQTKTKYQEKQMKVQFALEQKFVDQHQAELDALLSKYSAKKKD</sequence>
<gene>
    <name evidence="2" type="ORF">EV139_1387</name>
</gene>
<evidence type="ECO:0000256" key="1">
    <source>
        <dbReference type="SAM" id="SignalP"/>
    </source>
</evidence>
<accession>A0A4Q7TY59</accession>
<feature type="chain" id="PRO_5039342077" evidence="1">
    <location>
        <begin position="20"/>
        <end position="347"/>
    </location>
</feature>
<dbReference type="PROSITE" id="PS51257">
    <property type="entry name" value="PROKAR_LIPOPROTEIN"/>
    <property type="match status" value="1"/>
</dbReference>
<keyword evidence="1" id="KW-0732">Signal</keyword>
<dbReference type="EMBL" id="SHKI01000004">
    <property type="protein sequence ID" value="RZT65963.1"/>
    <property type="molecule type" value="Genomic_DNA"/>
</dbReference>
<proteinExistence type="predicted"/>
<reference evidence="2 3" key="1">
    <citation type="journal article" date="2015" name="Stand. Genomic Sci.">
        <title>Genomic Encyclopedia of Bacterial and Archaeal Type Strains, Phase III: the genomes of soil and plant-associated and newly described type strains.</title>
        <authorList>
            <person name="Whitman W.B."/>
            <person name="Woyke T."/>
            <person name="Klenk H.P."/>
            <person name="Zhou Y."/>
            <person name="Lilburn T.G."/>
            <person name="Beck B.J."/>
            <person name="De Vos P."/>
            <person name="Vandamme P."/>
            <person name="Eisen J.A."/>
            <person name="Garrity G."/>
            <person name="Hugenholtz P."/>
            <person name="Kyrpides N.C."/>
        </authorList>
    </citation>
    <scope>NUCLEOTIDE SEQUENCE [LARGE SCALE GENOMIC DNA]</scope>
    <source>
        <strain evidence="2 3">RF6</strain>
    </source>
</reference>
<evidence type="ECO:0000313" key="2">
    <source>
        <dbReference type="EMBL" id="RZT65963.1"/>
    </source>
</evidence>
<organism evidence="2 3">
    <name type="scientific">Leucobacter luti</name>
    <dbReference type="NCBI Taxonomy" id="340320"/>
    <lineage>
        <taxon>Bacteria</taxon>
        <taxon>Bacillati</taxon>
        <taxon>Actinomycetota</taxon>
        <taxon>Actinomycetes</taxon>
        <taxon>Micrococcales</taxon>
        <taxon>Microbacteriaceae</taxon>
        <taxon>Leucobacter</taxon>
    </lineage>
</organism>
<keyword evidence="3" id="KW-1185">Reference proteome</keyword>
<feature type="signal peptide" evidence="1">
    <location>
        <begin position="1"/>
        <end position="19"/>
    </location>
</feature>
<protein>
    <submittedName>
        <fullName evidence="2">Uncharacterized protein</fullName>
    </submittedName>
</protein>
<dbReference type="AlphaFoldDB" id="A0A4Q7TY59"/>
<name>A0A4Q7TY59_9MICO</name>